<feature type="chain" id="PRO_5035948551" evidence="1">
    <location>
        <begin position="22"/>
        <end position="109"/>
    </location>
</feature>
<evidence type="ECO:0000313" key="2">
    <source>
        <dbReference type="EMBL" id="KAG9275981.1"/>
    </source>
</evidence>
<organism evidence="2 3">
    <name type="scientific">Astyanax mexicanus</name>
    <name type="common">Blind cave fish</name>
    <name type="synonym">Astyanax fasciatus mexicanus</name>
    <dbReference type="NCBI Taxonomy" id="7994"/>
    <lineage>
        <taxon>Eukaryota</taxon>
        <taxon>Metazoa</taxon>
        <taxon>Chordata</taxon>
        <taxon>Craniata</taxon>
        <taxon>Vertebrata</taxon>
        <taxon>Euteleostomi</taxon>
        <taxon>Actinopterygii</taxon>
        <taxon>Neopterygii</taxon>
        <taxon>Teleostei</taxon>
        <taxon>Ostariophysi</taxon>
        <taxon>Characiformes</taxon>
        <taxon>Characoidei</taxon>
        <taxon>Acestrorhamphidae</taxon>
        <taxon>Acestrorhamphinae</taxon>
        <taxon>Astyanax</taxon>
    </lineage>
</organism>
<reference evidence="2 3" key="1">
    <citation type="submission" date="2021-07" db="EMBL/GenBank/DDBJ databases">
        <authorList>
            <person name="Imarazene B."/>
            <person name="Zahm M."/>
            <person name="Klopp C."/>
            <person name="Cabau C."/>
            <person name="Beille S."/>
            <person name="Jouanno E."/>
            <person name="Castinel A."/>
            <person name="Lluch J."/>
            <person name="Gil L."/>
            <person name="Kuchtly C."/>
            <person name="Lopez Roques C."/>
            <person name="Donnadieu C."/>
            <person name="Parrinello H."/>
            <person name="Journot L."/>
            <person name="Du K."/>
            <person name="Schartl M."/>
            <person name="Retaux S."/>
            <person name="Guiguen Y."/>
        </authorList>
    </citation>
    <scope>NUCLEOTIDE SEQUENCE [LARGE SCALE GENOMIC DNA]</scope>
    <source>
        <strain evidence="2">Pach_M1</strain>
        <tissue evidence="2">Testis</tissue>
    </source>
</reference>
<accession>A0A8T2M4R6</accession>
<name>A0A8T2M4R6_ASTMX</name>
<keyword evidence="1" id="KW-0732">Signal</keyword>
<sequence length="109" mass="12185">MRFLMFLLLFTLMVGFNVLQCREVVDVQLTDADAAPKPGDVIKSAGVRTHRHQRKPCVCSGANKSQCCKSQKKLSDLEKNQCGKKGIYNYGKCKMFLSRMNSKAPSTPI</sequence>
<gene>
    <name evidence="2" type="ORF">AMEX_G8228</name>
</gene>
<feature type="signal peptide" evidence="1">
    <location>
        <begin position="1"/>
        <end position="21"/>
    </location>
</feature>
<dbReference type="Proteomes" id="UP000752171">
    <property type="component" value="Unassembled WGS sequence"/>
</dbReference>
<protein>
    <submittedName>
        <fullName evidence="2">Uncharacterized protein</fullName>
    </submittedName>
</protein>
<dbReference type="AlphaFoldDB" id="A0A8T2M4R6"/>
<dbReference type="EMBL" id="JAICCE010000006">
    <property type="protein sequence ID" value="KAG9275981.1"/>
    <property type="molecule type" value="Genomic_DNA"/>
</dbReference>
<proteinExistence type="predicted"/>
<evidence type="ECO:0000256" key="1">
    <source>
        <dbReference type="SAM" id="SignalP"/>
    </source>
</evidence>
<comment type="caution">
    <text evidence="2">The sequence shown here is derived from an EMBL/GenBank/DDBJ whole genome shotgun (WGS) entry which is preliminary data.</text>
</comment>
<evidence type="ECO:0000313" key="3">
    <source>
        <dbReference type="Proteomes" id="UP000752171"/>
    </source>
</evidence>